<feature type="domain" description="TonB-dependent receptor plug" evidence="20">
    <location>
        <begin position="70"/>
        <end position="171"/>
    </location>
</feature>
<feature type="chain" id="PRO_5013675897" evidence="18">
    <location>
        <begin position="24"/>
        <end position="750"/>
    </location>
</feature>
<dbReference type="NCBIfam" id="TIGR01783">
    <property type="entry name" value="TonB-siderophor"/>
    <property type="match status" value="1"/>
</dbReference>
<dbReference type="GO" id="GO:0015891">
    <property type="term" value="P:siderophore transport"/>
    <property type="evidence" value="ECO:0007669"/>
    <property type="project" value="InterPro"/>
</dbReference>
<dbReference type="PANTHER" id="PTHR32552">
    <property type="entry name" value="FERRICHROME IRON RECEPTOR-RELATED"/>
    <property type="match status" value="1"/>
</dbReference>
<evidence type="ECO:0000313" key="22">
    <source>
        <dbReference type="Proteomes" id="UP000230709"/>
    </source>
</evidence>
<dbReference type="Pfam" id="PF07715">
    <property type="entry name" value="Plug"/>
    <property type="match status" value="1"/>
</dbReference>
<dbReference type="GO" id="GO:0009279">
    <property type="term" value="C:cell outer membrane"/>
    <property type="evidence" value="ECO:0007669"/>
    <property type="project" value="UniProtKB-SubCell"/>
</dbReference>
<dbReference type="Proteomes" id="UP000230709">
    <property type="component" value="Chromosome"/>
</dbReference>
<keyword evidence="6 14" id="KW-0812">Transmembrane</keyword>
<evidence type="ECO:0000259" key="19">
    <source>
        <dbReference type="Pfam" id="PF00593"/>
    </source>
</evidence>
<evidence type="ECO:0000259" key="20">
    <source>
        <dbReference type="Pfam" id="PF07715"/>
    </source>
</evidence>
<dbReference type="Pfam" id="PF00593">
    <property type="entry name" value="TonB_dep_Rec_b-barrel"/>
    <property type="match status" value="1"/>
</dbReference>
<dbReference type="InterPro" id="IPR037066">
    <property type="entry name" value="Plug_dom_sf"/>
</dbReference>
<feature type="region of interest" description="Disordered" evidence="17">
    <location>
        <begin position="41"/>
        <end position="73"/>
    </location>
</feature>
<dbReference type="InterPro" id="IPR036942">
    <property type="entry name" value="Beta-barrel_TonB_sf"/>
</dbReference>
<keyword evidence="12 21" id="KW-0675">Receptor</keyword>
<keyword evidence="22" id="KW-1185">Reference proteome</keyword>
<dbReference type="InterPro" id="IPR010917">
    <property type="entry name" value="TonB_rcpt_CS"/>
</dbReference>
<keyword evidence="13 14" id="KW-0998">Cell outer membrane</keyword>
<evidence type="ECO:0000256" key="4">
    <source>
        <dbReference type="ARBA" id="ARBA00022452"/>
    </source>
</evidence>
<dbReference type="InterPro" id="IPR000531">
    <property type="entry name" value="Beta-barrel_TonB"/>
</dbReference>
<dbReference type="GO" id="GO:0015344">
    <property type="term" value="F:siderophore uptake transmembrane transporter activity"/>
    <property type="evidence" value="ECO:0007669"/>
    <property type="project" value="TreeGrafter"/>
</dbReference>
<evidence type="ECO:0000256" key="13">
    <source>
        <dbReference type="ARBA" id="ARBA00023237"/>
    </source>
</evidence>
<dbReference type="PROSITE" id="PS01156">
    <property type="entry name" value="TONB_DEPENDENT_REC_2"/>
    <property type="match status" value="1"/>
</dbReference>
<evidence type="ECO:0000256" key="1">
    <source>
        <dbReference type="ARBA" id="ARBA00004571"/>
    </source>
</evidence>
<feature type="signal peptide" evidence="18">
    <location>
        <begin position="1"/>
        <end position="23"/>
    </location>
</feature>
<dbReference type="Gene3D" id="2.40.170.20">
    <property type="entry name" value="TonB-dependent receptor, beta-barrel domain"/>
    <property type="match status" value="1"/>
</dbReference>
<accession>A0A2D2D2Z1</accession>
<evidence type="ECO:0000256" key="3">
    <source>
        <dbReference type="ARBA" id="ARBA00022448"/>
    </source>
</evidence>
<comment type="subcellular location">
    <subcellularLocation>
        <location evidence="1 14">Cell outer membrane</location>
        <topology evidence="1 14">Multi-pass membrane protein</topology>
    </subcellularLocation>
</comment>
<evidence type="ECO:0000256" key="9">
    <source>
        <dbReference type="ARBA" id="ARBA00023065"/>
    </source>
</evidence>
<evidence type="ECO:0000256" key="17">
    <source>
        <dbReference type="SAM" id="MobiDB-lite"/>
    </source>
</evidence>
<dbReference type="InterPro" id="IPR039426">
    <property type="entry name" value="TonB-dep_rcpt-like"/>
</dbReference>
<evidence type="ECO:0000256" key="15">
    <source>
        <dbReference type="PROSITE-ProRule" id="PRU10144"/>
    </source>
</evidence>
<dbReference type="InterPro" id="IPR012910">
    <property type="entry name" value="Plug_dom"/>
</dbReference>
<dbReference type="Gene3D" id="2.170.130.10">
    <property type="entry name" value="TonB-dependent receptor, plug domain"/>
    <property type="match status" value="1"/>
</dbReference>
<dbReference type="AlphaFoldDB" id="A0A2D2D2Z1"/>
<keyword evidence="3 14" id="KW-0813">Transport</keyword>
<proteinExistence type="inferred from homology"/>
<dbReference type="EMBL" id="CP023737">
    <property type="protein sequence ID" value="ATQ69360.1"/>
    <property type="molecule type" value="Genomic_DNA"/>
</dbReference>
<comment type="similarity">
    <text evidence="2 14 16">Belongs to the TonB-dependent receptor family.</text>
</comment>
<dbReference type="GO" id="GO:0038023">
    <property type="term" value="F:signaling receptor activity"/>
    <property type="evidence" value="ECO:0007669"/>
    <property type="project" value="InterPro"/>
</dbReference>
<keyword evidence="7 18" id="KW-0732">Signal</keyword>
<organism evidence="21 22">
    <name type="scientific">Methylosinus trichosporium (strain ATCC 35070 / NCIMB 11131 / UNIQEM 75 / OB3b)</name>
    <dbReference type="NCBI Taxonomy" id="595536"/>
    <lineage>
        <taxon>Bacteria</taxon>
        <taxon>Pseudomonadati</taxon>
        <taxon>Pseudomonadota</taxon>
        <taxon>Alphaproteobacteria</taxon>
        <taxon>Hyphomicrobiales</taxon>
        <taxon>Methylocystaceae</taxon>
        <taxon>Methylosinus</taxon>
    </lineage>
</organism>
<keyword evidence="4 14" id="KW-1134">Transmembrane beta strand</keyword>
<evidence type="ECO:0000256" key="16">
    <source>
        <dbReference type="RuleBase" id="RU003357"/>
    </source>
</evidence>
<evidence type="ECO:0000256" key="14">
    <source>
        <dbReference type="PROSITE-ProRule" id="PRU01360"/>
    </source>
</evidence>
<dbReference type="STRING" id="595536.GCA_000178815_01818"/>
<evidence type="ECO:0000256" key="18">
    <source>
        <dbReference type="SAM" id="SignalP"/>
    </source>
</evidence>
<keyword evidence="8" id="KW-0408">Iron</keyword>
<dbReference type="RefSeq" id="WP_003608597.1">
    <property type="nucleotide sequence ID" value="NZ_ADVE02000001.1"/>
</dbReference>
<gene>
    <name evidence="21" type="ORF">CQW49_16820</name>
</gene>
<protein>
    <submittedName>
        <fullName evidence="21">TonB-dependent receptor</fullName>
    </submittedName>
</protein>
<dbReference type="SUPFAM" id="SSF56935">
    <property type="entry name" value="Porins"/>
    <property type="match status" value="1"/>
</dbReference>
<evidence type="ECO:0000256" key="12">
    <source>
        <dbReference type="ARBA" id="ARBA00023170"/>
    </source>
</evidence>
<dbReference type="KEGG" id="mtw:CQW49_16820"/>
<evidence type="ECO:0000256" key="8">
    <source>
        <dbReference type="ARBA" id="ARBA00023004"/>
    </source>
</evidence>
<evidence type="ECO:0000256" key="5">
    <source>
        <dbReference type="ARBA" id="ARBA00022496"/>
    </source>
</evidence>
<reference evidence="22" key="1">
    <citation type="submission" date="2017-10" db="EMBL/GenBank/DDBJ databases">
        <title>Completed PacBio SMRT sequence of Methylosinus trichosporium OB3b reveals presence of a third large plasmid.</title>
        <authorList>
            <person name="Charles T.C."/>
            <person name="Lynch M.D.J."/>
            <person name="Heil J.R."/>
            <person name="Cheng J."/>
        </authorList>
    </citation>
    <scope>NUCLEOTIDE SEQUENCE [LARGE SCALE GENOMIC DNA]</scope>
    <source>
        <strain evidence="22">OB3b</strain>
    </source>
</reference>
<keyword evidence="10 16" id="KW-0798">TonB box</keyword>
<feature type="short sequence motif" description="TonB C-terminal box" evidence="15">
    <location>
        <begin position="733"/>
        <end position="750"/>
    </location>
</feature>
<evidence type="ECO:0000256" key="11">
    <source>
        <dbReference type="ARBA" id="ARBA00023136"/>
    </source>
</evidence>
<dbReference type="CDD" id="cd01347">
    <property type="entry name" value="ligand_gated_channel"/>
    <property type="match status" value="1"/>
</dbReference>
<name>A0A2D2D2Z1_METT3</name>
<dbReference type="PANTHER" id="PTHR32552:SF84">
    <property type="entry name" value="TONB-DEPENDENT RECEPTOR-RELATED"/>
    <property type="match status" value="1"/>
</dbReference>
<keyword evidence="9" id="KW-0406">Ion transport</keyword>
<feature type="compositionally biased region" description="Basic and acidic residues" evidence="17">
    <location>
        <begin position="47"/>
        <end position="56"/>
    </location>
</feature>
<evidence type="ECO:0000256" key="10">
    <source>
        <dbReference type="ARBA" id="ARBA00023077"/>
    </source>
</evidence>
<keyword evidence="5" id="KW-0410">Iron transport</keyword>
<dbReference type="InterPro" id="IPR010105">
    <property type="entry name" value="TonB_sidphr_rcpt"/>
</dbReference>
<keyword evidence="11 14" id="KW-0472">Membrane</keyword>
<evidence type="ECO:0000256" key="6">
    <source>
        <dbReference type="ARBA" id="ARBA00022692"/>
    </source>
</evidence>
<evidence type="ECO:0000256" key="2">
    <source>
        <dbReference type="ARBA" id="ARBA00009810"/>
    </source>
</evidence>
<feature type="domain" description="TonB-dependent receptor-like beta-barrel" evidence="19">
    <location>
        <begin position="306"/>
        <end position="717"/>
    </location>
</feature>
<sequence>MYSYCLSRGASLGALIFTLGAHAASAQEALPAIEIGAGQADAGARSARRDEPRSPLDKTVPASSRLGLTPRQTPASVHVMRSQEMRERGFDQAQDAVAAFPGVIVGTNPISPTSYSMRGFTGNAITVLRDGVYLGPANFINRPANSFNVESVEVLKGPASLLHGQGAIGGVVDIRTKEPSFGPTRFDAFVNGGSFGTVNWGLGGGAQISDDIAARLDVSRSRSSGFVKNAPSDSLNVTTSVLWKPTETFSAKFGFDFLTDNMSPYYGTPMVPAASARSPMTGVISSSTGLTLDRDMRFNNYNVSDALLSSTQILPTAHVVYKPTNEVTFTDDAYYFHADRKWQNAETYTFQGAGNGKVDAYGNAIPAGSFSRDRFYVYHDQHKIGNTLTMTVDRPILGFDNKFLLGSDVNSTHFVRDRGFPSAAIADFVDAWNPSQGAWGVYPGEWPIRRSPTRIDDYAGLFEDVLTLRPDLKLVTGARYEFQRLDRVNYNQNGTFAASSSFRRNYHPFNFRVGAIYDVTNDLSLYGQYSTAKDPIGSAIYVVNAAQNFDLSSSRQYEVGAKASFQDGKGEATLALYEIHRSNILSQMTQNTASNVGSQMSRGVEFAASFLITPQWKASINAAYTYARYGFFYDPSTLVLASGNRPPNVPAWTANLWTSYSNIADLPLDAGFGLRFVDSRAGNNANTLFLESYLLADIGLTYHLTEGVDAMFRVNNLFDRTYVNWAEISYPTEVILGAPRSATFGVAMKF</sequence>
<evidence type="ECO:0000256" key="7">
    <source>
        <dbReference type="ARBA" id="ARBA00022729"/>
    </source>
</evidence>
<dbReference type="PROSITE" id="PS52016">
    <property type="entry name" value="TONB_DEPENDENT_REC_3"/>
    <property type="match status" value="1"/>
</dbReference>
<evidence type="ECO:0000313" key="21">
    <source>
        <dbReference type="EMBL" id="ATQ69360.1"/>
    </source>
</evidence>